<organism evidence="1 2">
    <name type="scientific">Rhynchophorus ferrugineus</name>
    <name type="common">Red palm weevil</name>
    <name type="synonym">Curculio ferrugineus</name>
    <dbReference type="NCBI Taxonomy" id="354439"/>
    <lineage>
        <taxon>Eukaryota</taxon>
        <taxon>Metazoa</taxon>
        <taxon>Ecdysozoa</taxon>
        <taxon>Arthropoda</taxon>
        <taxon>Hexapoda</taxon>
        <taxon>Insecta</taxon>
        <taxon>Pterygota</taxon>
        <taxon>Neoptera</taxon>
        <taxon>Endopterygota</taxon>
        <taxon>Coleoptera</taxon>
        <taxon>Polyphaga</taxon>
        <taxon>Cucujiformia</taxon>
        <taxon>Curculionidae</taxon>
        <taxon>Dryophthorinae</taxon>
        <taxon>Rhynchophorus</taxon>
    </lineage>
</organism>
<dbReference type="Proteomes" id="UP000625711">
    <property type="component" value="Unassembled WGS sequence"/>
</dbReference>
<dbReference type="OrthoDB" id="8193444at2759"/>
<protein>
    <submittedName>
        <fullName evidence="1">Uncharacterized protein</fullName>
    </submittedName>
</protein>
<evidence type="ECO:0000313" key="2">
    <source>
        <dbReference type="Proteomes" id="UP000625711"/>
    </source>
</evidence>
<dbReference type="AlphaFoldDB" id="A0A834IBL1"/>
<sequence>MYGTTLKLPVETFRATESKIERQKAEAEFVKKLKSTMRKLKPVEATNHAKERSYVNAYFLEVPFVFVRGDPAKTPLSPLYEGPFKVLHREEKYFKIDKNGKEDQESQIYGEHSYCKPSIRPIL</sequence>
<reference evidence="1" key="1">
    <citation type="submission" date="2020-08" db="EMBL/GenBank/DDBJ databases">
        <title>Genome sequencing and assembly of the red palm weevil Rhynchophorus ferrugineus.</title>
        <authorList>
            <person name="Dias G.B."/>
            <person name="Bergman C.M."/>
            <person name="Manee M."/>
        </authorList>
    </citation>
    <scope>NUCLEOTIDE SEQUENCE</scope>
    <source>
        <strain evidence="1">AA-2017</strain>
        <tissue evidence="1">Whole larva</tissue>
    </source>
</reference>
<gene>
    <name evidence="1" type="ORF">GWI33_012266</name>
</gene>
<comment type="caution">
    <text evidence="1">The sequence shown here is derived from an EMBL/GenBank/DDBJ whole genome shotgun (WGS) entry which is preliminary data.</text>
</comment>
<name>A0A834IBL1_RHYFE</name>
<proteinExistence type="predicted"/>
<keyword evidence="2" id="KW-1185">Reference proteome</keyword>
<evidence type="ECO:0000313" key="1">
    <source>
        <dbReference type="EMBL" id="KAF7275018.1"/>
    </source>
</evidence>
<dbReference type="EMBL" id="JAACXV010011598">
    <property type="protein sequence ID" value="KAF7275018.1"/>
    <property type="molecule type" value="Genomic_DNA"/>
</dbReference>
<dbReference type="PANTHER" id="PTHR38681">
    <property type="entry name" value="RETROVIRUS-RELATED POL POLYPROTEIN FROM TRANSPOSON 412-LIKE PROTEIN-RELATED"/>
    <property type="match status" value="1"/>
</dbReference>
<accession>A0A834IBL1</accession>
<dbReference type="PANTHER" id="PTHR38681:SF1">
    <property type="entry name" value="RETROVIRUS-RELATED POL POLYPROTEIN FROM TRANSPOSON 412-LIKE PROTEIN"/>
    <property type="match status" value="1"/>
</dbReference>